<dbReference type="Proteomes" id="UP001157418">
    <property type="component" value="Unassembled WGS sequence"/>
</dbReference>
<accession>A0AAU9PSK7</accession>
<protein>
    <submittedName>
        <fullName evidence="1">Uncharacterized protein</fullName>
    </submittedName>
</protein>
<organism evidence="1 2">
    <name type="scientific">Lactuca virosa</name>
    <dbReference type="NCBI Taxonomy" id="75947"/>
    <lineage>
        <taxon>Eukaryota</taxon>
        <taxon>Viridiplantae</taxon>
        <taxon>Streptophyta</taxon>
        <taxon>Embryophyta</taxon>
        <taxon>Tracheophyta</taxon>
        <taxon>Spermatophyta</taxon>
        <taxon>Magnoliopsida</taxon>
        <taxon>eudicotyledons</taxon>
        <taxon>Gunneridae</taxon>
        <taxon>Pentapetalae</taxon>
        <taxon>asterids</taxon>
        <taxon>campanulids</taxon>
        <taxon>Asterales</taxon>
        <taxon>Asteraceae</taxon>
        <taxon>Cichorioideae</taxon>
        <taxon>Cichorieae</taxon>
        <taxon>Lactucinae</taxon>
        <taxon>Lactuca</taxon>
    </lineage>
</organism>
<proteinExistence type="predicted"/>
<evidence type="ECO:0000313" key="1">
    <source>
        <dbReference type="EMBL" id="CAH1453211.1"/>
    </source>
</evidence>
<evidence type="ECO:0000313" key="2">
    <source>
        <dbReference type="Proteomes" id="UP001157418"/>
    </source>
</evidence>
<dbReference type="EMBL" id="CAKMRJ010005745">
    <property type="protein sequence ID" value="CAH1453211.1"/>
    <property type="molecule type" value="Genomic_DNA"/>
</dbReference>
<reference evidence="1 2" key="1">
    <citation type="submission" date="2022-01" db="EMBL/GenBank/DDBJ databases">
        <authorList>
            <person name="Xiong W."/>
            <person name="Schranz E."/>
        </authorList>
    </citation>
    <scope>NUCLEOTIDE SEQUENCE [LARGE SCALE GENOMIC DNA]</scope>
</reference>
<name>A0AAU9PSK7_9ASTR</name>
<keyword evidence="2" id="KW-1185">Reference proteome</keyword>
<gene>
    <name evidence="1" type="ORF">LVIROSA_LOCUS38474</name>
</gene>
<dbReference type="AlphaFoldDB" id="A0AAU9PSK7"/>
<comment type="caution">
    <text evidence="1">The sequence shown here is derived from an EMBL/GenBank/DDBJ whole genome shotgun (WGS) entry which is preliminary data.</text>
</comment>
<sequence length="121" mass="12979">MFLASRHLVSPTSSRCHHSLDAALNGRESPPLHPLSTKSGTPKPTLYAAVSRDSEDRHCVAAVASSSPPLLRLLIDFIGFFCGDDFGLYITTSSFYFKTYQIALGVAPALATTGIIAFCCI</sequence>